<reference evidence="2 3" key="1">
    <citation type="submission" date="2014-08" db="EMBL/GenBank/DDBJ databases">
        <title>Complete genome sequence of Corynebacterium aquilae S-613T(T) (=DSM 44791(T)), isolated from the choana of a healthy golden eagle.</title>
        <authorList>
            <person name="Ruckert C."/>
            <person name="Albersmeier A."/>
            <person name="Winkler A."/>
            <person name="Kalinowski J."/>
        </authorList>
    </citation>
    <scope>NUCLEOTIDE SEQUENCE [LARGE SCALE GENOMIC DNA]</scope>
    <source>
        <strain evidence="2 3">S-613</strain>
    </source>
</reference>
<dbReference type="PANTHER" id="PTHR48098">
    <property type="entry name" value="ENTEROCHELIN ESTERASE-RELATED"/>
    <property type="match status" value="1"/>
</dbReference>
<dbReference type="EMBL" id="CP009245">
    <property type="protein sequence ID" value="APT83894.1"/>
    <property type="molecule type" value="Genomic_DNA"/>
</dbReference>
<dbReference type="PANTHER" id="PTHR48098:SF1">
    <property type="entry name" value="DIACYLGLYCEROL ACYLTRANSFERASE_MYCOLYLTRANSFERASE AG85A"/>
    <property type="match status" value="1"/>
</dbReference>
<dbReference type="InterPro" id="IPR000801">
    <property type="entry name" value="Esterase-like"/>
</dbReference>
<dbReference type="Gene3D" id="3.40.50.1820">
    <property type="entry name" value="alpha/beta hydrolase"/>
    <property type="match status" value="1"/>
</dbReference>
<dbReference type="KEGG" id="caqu:CAQU_01040"/>
<sequence>MARLARSTAALLTAAALITATPAHAGTPAAALAGNTPQATLSTQAPELEQRPLWRDKVAAFDGHIEEVWAHSPSMNRDIPLLVLPAKDPGRPTLYLLNGADGGEGTLNWVLSTNALDFYKDKNVNVVIPMAGRMSYYTDWEEPANNLGGAQKWETFLTKELPGPIEKRYRANDKRVIAGMSMSATSSLQLAERNPGFYDGVGSFSGCAETNTNLGQFIIAAVVGLRGGEKPSNLWGKPGTPNYLAHDALANADKLRGTRLFISNGSGLAGKWDLWSSPFTTPELDVRTHIVNGGLIEAVSNICTHNLEAKLNSLGIPATYDFSPNGTHSWGYWQDALAKSWPTFADAMGIAGE</sequence>
<dbReference type="Pfam" id="PF00756">
    <property type="entry name" value="Esterase"/>
    <property type="match status" value="1"/>
</dbReference>
<keyword evidence="3" id="KW-1185">Reference proteome</keyword>
<dbReference type="SUPFAM" id="SSF53474">
    <property type="entry name" value="alpha/beta-Hydrolases"/>
    <property type="match status" value="1"/>
</dbReference>
<accession>A0A1L7CDJ8</accession>
<evidence type="ECO:0000256" key="1">
    <source>
        <dbReference type="SAM" id="SignalP"/>
    </source>
</evidence>
<dbReference type="Proteomes" id="UP000185478">
    <property type="component" value="Chromosome"/>
</dbReference>
<gene>
    <name evidence="2" type="ORF">CAQU_01040</name>
</gene>
<keyword evidence="1" id="KW-0732">Signal</keyword>
<dbReference type="RefSeq" id="WP_075724460.1">
    <property type="nucleotide sequence ID" value="NZ_CP009245.1"/>
</dbReference>
<feature type="signal peptide" evidence="1">
    <location>
        <begin position="1"/>
        <end position="25"/>
    </location>
</feature>
<evidence type="ECO:0000313" key="2">
    <source>
        <dbReference type="EMBL" id="APT83894.1"/>
    </source>
</evidence>
<dbReference type="STRING" id="1431546.CAQU_01040"/>
<proteinExistence type="predicted"/>
<organism evidence="2 3">
    <name type="scientific">Corynebacterium aquilae DSM 44791</name>
    <dbReference type="NCBI Taxonomy" id="1431546"/>
    <lineage>
        <taxon>Bacteria</taxon>
        <taxon>Bacillati</taxon>
        <taxon>Actinomycetota</taxon>
        <taxon>Actinomycetes</taxon>
        <taxon>Mycobacteriales</taxon>
        <taxon>Corynebacteriaceae</taxon>
        <taxon>Corynebacterium</taxon>
    </lineage>
</organism>
<name>A0A1L7CDJ8_9CORY</name>
<dbReference type="AlphaFoldDB" id="A0A1L7CDJ8"/>
<protein>
    <submittedName>
        <fullName evidence="2">Esterase</fullName>
    </submittedName>
</protein>
<dbReference type="OrthoDB" id="4510758at2"/>
<dbReference type="InterPro" id="IPR050583">
    <property type="entry name" value="Mycobacterial_A85_antigen"/>
</dbReference>
<dbReference type="InterPro" id="IPR029058">
    <property type="entry name" value="AB_hydrolase_fold"/>
</dbReference>
<evidence type="ECO:0000313" key="3">
    <source>
        <dbReference type="Proteomes" id="UP000185478"/>
    </source>
</evidence>
<feature type="chain" id="PRO_5012273189" evidence="1">
    <location>
        <begin position="26"/>
        <end position="353"/>
    </location>
</feature>
<dbReference type="GO" id="GO:0016747">
    <property type="term" value="F:acyltransferase activity, transferring groups other than amino-acyl groups"/>
    <property type="evidence" value="ECO:0007669"/>
    <property type="project" value="TreeGrafter"/>
</dbReference>